<evidence type="ECO:0000256" key="4">
    <source>
        <dbReference type="ARBA" id="ARBA00023315"/>
    </source>
</evidence>
<comment type="catalytic activity">
    <reaction evidence="7 15">
        <text>N-terminal L-lysyl-[protein] + L-leucyl-tRNA(Leu) = N-terminal L-leucyl-L-lysyl-[protein] + tRNA(Leu) + H(+)</text>
        <dbReference type="Rhea" id="RHEA:12340"/>
        <dbReference type="Rhea" id="RHEA-COMP:9613"/>
        <dbReference type="Rhea" id="RHEA-COMP:9622"/>
        <dbReference type="Rhea" id="RHEA-COMP:12670"/>
        <dbReference type="Rhea" id="RHEA-COMP:12671"/>
        <dbReference type="ChEBI" id="CHEBI:15378"/>
        <dbReference type="ChEBI" id="CHEBI:65249"/>
        <dbReference type="ChEBI" id="CHEBI:78442"/>
        <dbReference type="ChEBI" id="CHEBI:78494"/>
        <dbReference type="ChEBI" id="CHEBI:133043"/>
        <dbReference type="EC" id="2.3.2.6"/>
    </reaction>
</comment>
<comment type="similarity">
    <text evidence="9 15">Belongs to the L/F-transferase family.</text>
</comment>
<evidence type="ECO:0000256" key="9">
    <source>
        <dbReference type="ARBA" id="ARBA00061535"/>
    </source>
</evidence>
<comment type="catalytic activity">
    <reaction evidence="6 15">
        <text>N-terminal L-arginyl-[protein] + L-leucyl-tRNA(Leu) = N-terminal L-leucyl-L-arginyl-[protein] + tRNA(Leu) + H(+)</text>
        <dbReference type="Rhea" id="RHEA:50416"/>
        <dbReference type="Rhea" id="RHEA-COMP:9613"/>
        <dbReference type="Rhea" id="RHEA-COMP:9622"/>
        <dbReference type="Rhea" id="RHEA-COMP:12672"/>
        <dbReference type="Rhea" id="RHEA-COMP:12673"/>
        <dbReference type="ChEBI" id="CHEBI:15378"/>
        <dbReference type="ChEBI" id="CHEBI:64719"/>
        <dbReference type="ChEBI" id="CHEBI:78442"/>
        <dbReference type="ChEBI" id="CHEBI:78494"/>
        <dbReference type="ChEBI" id="CHEBI:133044"/>
        <dbReference type="EC" id="2.3.2.6"/>
    </reaction>
</comment>
<dbReference type="EC" id="2.3.2.6" evidence="10 15"/>
<keyword evidence="17" id="KW-1185">Reference proteome</keyword>
<dbReference type="Proteomes" id="UP000027341">
    <property type="component" value="Unassembled WGS sequence"/>
</dbReference>
<comment type="subcellular location">
    <subcellularLocation>
        <location evidence="1 15">Cytoplasm</location>
    </subcellularLocation>
</comment>
<evidence type="ECO:0000256" key="12">
    <source>
        <dbReference type="ARBA" id="ARBA00077136"/>
    </source>
</evidence>
<evidence type="ECO:0000256" key="6">
    <source>
        <dbReference type="ARBA" id="ARBA00050652"/>
    </source>
</evidence>
<dbReference type="STRING" id="28885.EI16_01755"/>
<dbReference type="GO" id="GO:0005737">
    <property type="term" value="C:cytoplasm"/>
    <property type="evidence" value="ECO:0007669"/>
    <property type="project" value="UniProtKB-SubCell"/>
</dbReference>
<keyword evidence="4 15" id="KW-0012">Acyltransferase</keyword>
<keyword evidence="3 15" id="KW-0808">Transferase</keyword>
<evidence type="ECO:0000256" key="3">
    <source>
        <dbReference type="ARBA" id="ARBA00022679"/>
    </source>
</evidence>
<organism evidence="16 17">
    <name type="scientific">Hydrogenovibrio marinus</name>
    <dbReference type="NCBI Taxonomy" id="28885"/>
    <lineage>
        <taxon>Bacteria</taxon>
        <taxon>Pseudomonadati</taxon>
        <taxon>Pseudomonadota</taxon>
        <taxon>Gammaproteobacteria</taxon>
        <taxon>Thiotrichales</taxon>
        <taxon>Piscirickettsiaceae</taxon>
        <taxon>Hydrogenovibrio</taxon>
    </lineage>
</organism>
<evidence type="ECO:0000256" key="1">
    <source>
        <dbReference type="ARBA" id="ARBA00004496"/>
    </source>
</evidence>
<comment type="catalytic activity">
    <reaction evidence="5 15">
        <text>L-phenylalanyl-tRNA(Phe) + an N-terminal L-alpha-aminoacyl-[protein] = an N-terminal L-phenylalanyl-L-alpha-aminoacyl-[protein] + tRNA(Phe)</text>
        <dbReference type="Rhea" id="RHEA:43632"/>
        <dbReference type="Rhea" id="RHEA-COMP:9668"/>
        <dbReference type="Rhea" id="RHEA-COMP:9699"/>
        <dbReference type="Rhea" id="RHEA-COMP:10636"/>
        <dbReference type="Rhea" id="RHEA-COMP:10637"/>
        <dbReference type="ChEBI" id="CHEBI:78442"/>
        <dbReference type="ChEBI" id="CHEBI:78531"/>
        <dbReference type="ChEBI" id="CHEBI:78597"/>
        <dbReference type="ChEBI" id="CHEBI:83561"/>
        <dbReference type="EC" id="2.3.2.6"/>
    </reaction>
</comment>
<evidence type="ECO:0000256" key="11">
    <source>
        <dbReference type="ARBA" id="ARBA00074372"/>
    </source>
</evidence>
<name>A0A066ZNH5_HYDMR</name>
<dbReference type="GO" id="GO:0030163">
    <property type="term" value="P:protein catabolic process"/>
    <property type="evidence" value="ECO:0007669"/>
    <property type="project" value="UniProtKB-UniRule"/>
</dbReference>
<comment type="caution">
    <text evidence="16">The sequence shown here is derived from an EMBL/GenBank/DDBJ whole genome shotgun (WGS) entry which is preliminary data.</text>
</comment>
<evidence type="ECO:0000313" key="16">
    <source>
        <dbReference type="EMBL" id="KDN95062.1"/>
    </source>
</evidence>
<gene>
    <name evidence="15" type="primary">aat</name>
    <name evidence="16" type="ORF">EI16_01755</name>
</gene>
<dbReference type="SUPFAM" id="SSF55729">
    <property type="entry name" value="Acyl-CoA N-acyltransferases (Nat)"/>
    <property type="match status" value="1"/>
</dbReference>
<keyword evidence="2 15" id="KW-0963">Cytoplasm</keyword>
<accession>A0A066ZNH5</accession>
<evidence type="ECO:0000313" key="17">
    <source>
        <dbReference type="Proteomes" id="UP000027341"/>
    </source>
</evidence>
<reference evidence="16 17" key="1">
    <citation type="submission" date="2014-04" db="EMBL/GenBank/DDBJ databases">
        <title>Draft genome sequence of Hydrogenovibrio marinus MH-110, a model organism for aerobic H2 metabolism.</title>
        <authorList>
            <person name="Cha H.J."/>
            <person name="Jo B.H."/>
            <person name="Hwang B.H."/>
        </authorList>
    </citation>
    <scope>NUCLEOTIDE SEQUENCE [LARGE SCALE GENOMIC DNA]</scope>
    <source>
        <strain evidence="16 17">MH-110</strain>
    </source>
</reference>
<protein>
    <recommendedName>
        <fullName evidence="11 15">Leucyl/phenylalanyl-tRNA--protein transferase</fullName>
        <ecNumber evidence="10 15">2.3.2.6</ecNumber>
    </recommendedName>
    <alternativeName>
        <fullName evidence="12 15">L/F-transferase</fullName>
    </alternativeName>
    <alternativeName>
        <fullName evidence="13 15">Leucyltransferase</fullName>
    </alternativeName>
    <alternativeName>
        <fullName evidence="14 15">Phenyalanyltransferase</fullName>
    </alternativeName>
</protein>
<dbReference type="InterPro" id="IPR042221">
    <property type="entry name" value="Leu/Phe-tRNA_Trfase_N"/>
</dbReference>
<comment type="function">
    <text evidence="8 15">Functions in the N-end rule pathway of protein degradation where it conjugates Leu, Phe and, less efficiently, Met from aminoacyl-tRNAs to the N-termini of proteins containing an N-terminal arginine or lysine.</text>
</comment>
<dbReference type="PANTHER" id="PTHR30098">
    <property type="entry name" value="LEUCYL/PHENYLALANYL-TRNA--PROTEIN TRANSFERASE"/>
    <property type="match status" value="1"/>
</dbReference>
<dbReference type="AlphaFoldDB" id="A0A066ZNH5"/>
<evidence type="ECO:0000256" key="14">
    <source>
        <dbReference type="ARBA" id="ARBA00083640"/>
    </source>
</evidence>
<dbReference type="Gene3D" id="3.40.630.70">
    <property type="entry name" value="Leucyl/phenylalanyl-tRNA-protein transferase, C-terminal domain"/>
    <property type="match status" value="1"/>
</dbReference>
<sequence length="239" mass="27088">MTQPFWLDPFPVMFPPTNIAMTDPNGLLAVGGDLSPEWLLLAYSKGLFPWFSEDDPILWWTPNPRAVLMIDNLKISRSLKKTIRKGQFQVTLDQNFRAVMEACSLAPREGQDGTWITEDMIEAYCTLHEKGHAHSVEVWQESELVGGLYGVSIGKVFFGESMFSKRTDASKVALVALCTQLKAWDFNMIDAQVTSNHMLSLGATEISREEFEQRLIADVQQPFPPKKWVFNVDWQSEVA</sequence>
<dbReference type="GO" id="GO:0008914">
    <property type="term" value="F:leucyl-tRNA--protein transferase activity"/>
    <property type="evidence" value="ECO:0007669"/>
    <property type="project" value="UniProtKB-UniRule"/>
</dbReference>
<dbReference type="InterPro" id="IPR004616">
    <property type="entry name" value="Leu/Phe-tRNA_Trfase"/>
</dbReference>
<dbReference type="NCBIfam" id="TIGR00667">
    <property type="entry name" value="aat"/>
    <property type="match status" value="1"/>
</dbReference>
<dbReference type="FunFam" id="3.30.70.3550:FF:000001">
    <property type="entry name" value="Leucyl/phenylalanyl-tRNA--protein transferase"/>
    <property type="match status" value="1"/>
</dbReference>
<proteinExistence type="inferred from homology"/>
<dbReference type="InterPro" id="IPR016181">
    <property type="entry name" value="Acyl_CoA_acyltransferase"/>
</dbReference>
<evidence type="ECO:0000256" key="7">
    <source>
        <dbReference type="ARBA" id="ARBA00051538"/>
    </source>
</evidence>
<evidence type="ECO:0000256" key="5">
    <source>
        <dbReference type="ARBA" id="ARBA00050607"/>
    </source>
</evidence>
<dbReference type="Gene3D" id="3.30.70.3550">
    <property type="entry name" value="Leucyl/phenylalanyl-tRNA-protein transferase, N-terminal domain"/>
    <property type="match status" value="1"/>
</dbReference>
<evidence type="ECO:0000256" key="13">
    <source>
        <dbReference type="ARBA" id="ARBA00077165"/>
    </source>
</evidence>
<dbReference type="InterPro" id="IPR042203">
    <property type="entry name" value="Leu/Phe-tRNA_Trfase_C"/>
</dbReference>
<dbReference type="PANTHER" id="PTHR30098:SF2">
    <property type="entry name" value="LEUCYL_PHENYLALANYL-TRNA--PROTEIN TRANSFERASE"/>
    <property type="match status" value="1"/>
</dbReference>
<evidence type="ECO:0000256" key="10">
    <source>
        <dbReference type="ARBA" id="ARBA00066767"/>
    </source>
</evidence>
<dbReference type="FunFam" id="3.40.630.70:FF:000001">
    <property type="entry name" value="Leucyl/phenylalanyl-tRNA--protein transferase"/>
    <property type="match status" value="1"/>
</dbReference>
<evidence type="ECO:0000256" key="15">
    <source>
        <dbReference type="HAMAP-Rule" id="MF_00688"/>
    </source>
</evidence>
<dbReference type="HAMAP" id="MF_00688">
    <property type="entry name" value="Leu_Phe_trans"/>
    <property type="match status" value="1"/>
</dbReference>
<dbReference type="Pfam" id="PF03588">
    <property type="entry name" value="Leu_Phe_trans"/>
    <property type="match status" value="1"/>
</dbReference>
<evidence type="ECO:0000256" key="2">
    <source>
        <dbReference type="ARBA" id="ARBA00022490"/>
    </source>
</evidence>
<evidence type="ECO:0000256" key="8">
    <source>
        <dbReference type="ARBA" id="ARBA00054043"/>
    </source>
</evidence>
<dbReference type="EMBL" id="JMIU01000001">
    <property type="protein sequence ID" value="KDN95062.1"/>
    <property type="molecule type" value="Genomic_DNA"/>
</dbReference>